<dbReference type="InterPro" id="IPR036265">
    <property type="entry name" value="HIT-like_sf"/>
</dbReference>
<dbReference type="RefSeq" id="WP_006748699.1">
    <property type="nucleotide sequence ID" value="NZ_CP007029.1"/>
</dbReference>
<dbReference type="PANTHER" id="PTHR42997:SF1">
    <property type="entry name" value="AP-4-A PHOSPHORYLASE"/>
    <property type="match status" value="1"/>
</dbReference>
<dbReference type="KEGG" id="tti:THITH_06810"/>
<keyword evidence="3" id="KW-0378">Hydrolase</keyword>
<evidence type="ECO:0000259" key="2">
    <source>
        <dbReference type="PROSITE" id="PS51084"/>
    </source>
</evidence>
<dbReference type="PANTHER" id="PTHR42997">
    <property type="entry name" value="HIT FAMILY HYDROLASE"/>
    <property type="match status" value="1"/>
</dbReference>
<name>W0DLZ2_9GAMM</name>
<dbReference type="InterPro" id="IPR011146">
    <property type="entry name" value="HIT-like"/>
</dbReference>
<dbReference type="InterPro" id="IPR052908">
    <property type="entry name" value="AP-4-A_phosphorylase"/>
</dbReference>
<proteinExistence type="predicted"/>
<dbReference type="PROSITE" id="PS51084">
    <property type="entry name" value="HIT_2"/>
    <property type="match status" value="1"/>
</dbReference>
<dbReference type="HOGENOM" id="CLU_056776_5_1_6"/>
<protein>
    <submittedName>
        <fullName evidence="3">HIT family hydrolase</fullName>
    </submittedName>
</protein>
<comment type="caution">
    <text evidence="1">Lacks conserved residue(s) required for the propagation of feature annotation.</text>
</comment>
<feature type="domain" description="HIT" evidence="2">
    <location>
        <begin position="11"/>
        <end position="150"/>
    </location>
</feature>
<dbReference type="Pfam" id="PF01230">
    <property type="entry name" value="HIT"/>
    <property type="match status" value="1"/>
</dbReference>
<dbReference type="AlphaFoldDB" id="W0DLZ2"/>
<accession>W0DLZ2</accession>
<evidence type="ECO:0000313" key="3">
    <source>
        <dbReference type="EMBL" id="AHE98013.1"/>
    </source>
</evidence>
<dbReference type="SUPFAM" id="SSF54197">
    <property type="entry name" value="HIT-like"/>
    <property type="match status" value="1"/>
</dbReference>
<dbReference type="Gene3D" id="3.30.428.10">
    <property type="entry name" value="HIT-like"/>
    <property type="match status" value="1"/>
</dbReference>
<dbReference type="Proteomes" id="UP000005289">
    <property type="component" value="Chromosome"/>
</dbReference>
<organism evidence="3 4">
    <name type="scientific">Thioalkalivibrio paradoxus ARh 1</name>
    <dbReference type="NCBI Taxonomy" id="713585"/>
    <lineage>
        <taxon>Bacteria</taxon>
        <taxon>Pseudomonadati</taxon>
        <taxon>Pseudomonadota</taxon>
        <taxon>Gammaproteobacteria</taxon>
        <taxon>Chromatiales</taxon>
        <taxon>Ectothiorhodospiraceae</taxon>
        <taxon>Thioalkalivibrio</taxon>
    </lineage>
</organism>
<keyword evidence="4" id="KW-1185">Reference proteome</keyword>
<dbReference type="EMBL" id="CP007029">
    <property type="protein sequence ID" value="AHE98013.1"/>
    <property type="molecule type" value="Genomic_DNA"/>
</dbReference>
<sequence length="182" mass="20456">MTSARPNQDCYFCRVSAGLADPFIFENRSFIGIFDTNPVNPGHALVIPRRHVASLFELDATEQADYFDAIHGVRQVIESTDLTDLYQHMLTREDQRERPKDHIQAVLKLPFLGKRPDAYTVGNNDGRAAGRSIDHLHIILIPRYQGDVEDPRGGIRNIIPDRAKYHWAAPGSRAATTPTPGR</sequence>
<evidence type="ECO:0000256" key="1">
    <source>
        <dbReference type="PROSITE-ProRule" id="PRU00464"/>
    </source>
</evidence>
<evidence type="ECO:0000313" key="4">
    <source>
        <dbReference type="Proteomes" id="UP000005289"/>
    </source>
</evidence>
<dbReference type="OrthoDB" id="9784774at2"/>
<dbReference type="GO" id="GO:0016787">
    <property type="term" value="F:hydrolase activity"/>
    <property type="evidence" value="ECO:0007669"/>
    <property type="project" value="UniProtKB-KW"/>
</dbReference>
<reference evidence="3 4" key="1">
    <citation type="submission" date="2013-12" db="EMBL/GenBank/DDBJ databases">
        <authorList>
            <consortium name="DOE Joint Genome Institute"/>
            <person name="Muyzer G."/>
            <person name="Huntemann M."/>
            <person name="Han J."/>
            <person name="Chen A."/>
            <person name="Kyrpides N."/>
            <person name="Mavromatis K."/>
            <person name="Markowitz V."/>
            <person name="Palaniappan K."/>
            <person name="Ivanova N."/>
            <person name="Schaumberg A."/>
            <person name="Pati A."/>
            <person name="Liolios K."/>
            <person name="Nordberg H.P."/>
            <person name="Cantor M.N."/>
            <person name="Hua S.X."/>
            <person name="Woyke T."/>
        </authorList>
    </citation>
    <scope>NUCLEOTIDE SEQUENCE [LARGE SCALE GENOMIC DNA]</scope>
    <source>
        <strain evidence="3 4">ARh 1</strain>
    </source>
</reference>
<gene>
    <name evidence="3" type="ORF">THITH_06810</name>
</gene>
<dbReference type="STRING" id="713585.THITH_06810"/>